<dbReference type="InterPro" id="IPR041916">
    <property type="entry name" value="Anti_sigma_zinc_sf"/>
</dbReference>
<gene>
    <name evidence="2" type="ORF">A6D6_00673</name>
</gene>
<dbReference type="Gene3D" id="1.10.10.1320">
    <property type="entry name" value="Anti-sigma factor, zinc-finger domain"/>
    <property type="match status" value="1"/>
</dbReference>
<dbReference type="EMBL" id="AQPF01000003">
    <property type="protein sequence ID" value="KAF0807676.1"/>
    <property type="molecule type" value="Genomic_DNA"/>
</dbReference>
<dbReference type="Proteomes" id="UP000771797">
    <property type="component" value="Unassembled WGS sequence"/>
</dbReference>
<dbReference type="InterPro" id="IPR027383">
    <property type="entry name" value="Znf_put"/>
</dbReference>
<feature type="domain" description="Putative zinc-finger" evidence="1">
    <location>
        <begin position="4"/>
        <end position="39"/>
    </location>
</feature>
<keyword evidence="3" id="KW-1185">Reference proteome</keyword>
<accession>A0ABQ6YC21</accession>
<evidence type="ECO:0000313" key="3">
    <source>
        <dbReference type="Proteomes" id="UP000771797"/>
    </source>
</evidence>
<sequence length="78" mass="8877">MLKCKEVVQRADALVDGTPLSLGERLALRTHLMICRHCRRYVRQLDALTEHLRHQAPDAPLGDDQVDAILARLPRRPS</sequence>
<evidence type="ECO:0000259" key="1">
    <source>
        <dbReference type="Pfam" id="PF13490"/>
    </source>
</evidence>
<name>A0ABQ6YC21_9GAMM</name>
<reference evidence="2 3" key="1">
    <citation type="submission" date="2012-09" db="EMBL/GenBank/DDBJ databases">
        <title>Genome Sequence of alkane-degrading Bacterium Alcanivorax sp. 6-D-6.</title>
        <authorList>
            <person name="Lai Q."/>
            <person name="Shao Z."/>
        </authorList>
    </citation>
    <scope>NUCLEOTIDE SEQUENCE [LARGE SCALE GENOMIC DNA]</scope>
    <source>
        <strain evidence="2 3">6-D-6</strain>
    </source>
</reference>
<dbReference type="Pfam" id="PF13490">
    <property type="entry name" value="zf-HC2"/>
    <property type="match status" value="1"/>
</dbReference>
<proteinExistence type="predicted"/>
<dbReference type="RefSeq" id="WP_133491788.1">
    <property type="nucleotide sequence ID" value="NZ_AQPF01000003.1"/>
</dbReference>
<protein>
    <recommendedName>
        <fullName evidence="1">Putative zinc-finger domain-containing protein</fullName>
    </recommendedName>
</protein>
<comment type="caution">
    <text evidence="2">The sequence shown here is derived from an EMBL/GenBank/DDBJ whole genome shotgun (WGS) entry which is preliminary data.</text>
</comment>
<evidence type="ECO:0000313" key="2">
    <source>
        <dbReference type="EMBL" id="KAF0807676.1"/>
    </source>
</evidence>
<organism evidence="2 3">
    <name type="scientific">Alcanivorax xiamenensis</name>
    <dbReference type="NCBI Taxonomy" id="1177156"/>
    <lineage>
        <taxon>Bacteria</taxon>
        <taxon>Pseudomonadati</taxon>
        <taxon>Pseudomonadota</taxon>
        <taxon>Gammaproteobacteria</taxon>
        <taxon>Oceanospirillales</taxon>
        <taxon>Alcanivoracaceae</taxon>
        <taxon>Alcanivorax</taxon>
    </lineage>
</organism>